<evidence type="ECO:0000313" key="3">
    <source>
        <dbReference type="EMBL" id="MCP2333626.1"/>
    </source>
</evidence>
<sequence length="417" mass="43384">MRNGHVPPADQAGLRRANLALVVRTLREHGQQSRAQLSALSGLSKATVSNLVSELESRRLVRAAGLTAGRQGRPGQLVELSPGSVCGIGLEINLEYLRATVLDLAGTVVTEQLVPLRVVELGPQRCLDQLAELARSMLATVAAVGAWPAGITVAVPGLVDTQAGVVRFAPNLRWRQIALVDGLAARVDLPLERCAVDNDANLAALAEHTSGAASGTDDLLCIVGSSGVGAGLLAAGVPVRGASGFAGEVGHLSLDPLGPSCPCGNRGCWERQIDLGTLLEVMSSPDDPVRDPSLAVSDRLRIIRVRAEAGDRRTLDALQQVGDALGVGLALLINVLNPAAVVLGGYFAELYEWLVEHARIQIASRVLSPEAARAAILPSTLGFTAAIRGGAQHAMRMVMDNPTLAPVVASEPTEAPA</sequence>
<dbReference type="EMBL" id="AUBJ02000001">
    <property type="protein sequence ID" value="MCP2333626.1"/>
    <property type="molecule type" value="Genomic_DNA"/>
</dbReference>
<reference evidence="3 4" key="1">
    <citation type="submission" date="2022-06" db="EMBL/GenBank/DDBJ databases">
        <title>Genomic Encyclopedia of Type Strains, Phase I: the one thousand microbial genomes (KMG-I) project.</title>
        <authorList>
            <person name="Kyrpides N."/>
        </authorList>
    </citation>
    <scope>NUCLEOTIDE SEQUENCE [LARGE SCALE GENOMIC DNA]</scope>
    <source>
        <strain evidence="3 4">DSM 43889</strain>
    </source>
</reference>
<dbReference type="Gene3D" id="1.10.10.10">
    <property type="entry name" value="Winged helix-like DNA-binding domain superfamily/Winged helix DNA-binding domain"/>
    <property type="match status" value="1"/>
</dbReference>
<feature type="domain" description="HTH iclR-type" evidence="2">
    <location>
        <begin position="22"/>
        <end position="62"/>
    </location>
</feature>
<comment type="similarity">
    <text evidence="1">Belongs to the ROK (NagC/XylR) family.</text>
</comment>
<evidence type="ECO:0000313" key="4">
    <source>
        <dbReference type="Proteomes" id="UP000791080"/>
    </source>
</evidence>
<evidence type="ECO:0000256" key="1">
    <source>
        <dbReference type="ARBA" id="ARBA00006479"/>
    </source>
</evidence>
<dbReference type="InterPro" id="IPR043129">
    <property type="entry name" value="ATPase_NBD"/>
</dbReference>
<proteinExistence type="inferred from homology"/>
<dbReference type="CDD" id="cd24076">
    <property type="entry name" value="ASKHA_ATPase_ROK_BsXylR-like"/>
    <property type="match status" value="1"/>
</dbReference>
<protein>
    <submittedName>
        <fullName evidence="3">Sugar kinase of the NBD/HSP70 family, may containing an N-terminal HTH domain</fullName>
    </submittedName>
</protein>
<gene>
    <name evidence="3" type="ORF">G443_003896</name>
</gene>
<accession>A0ABT1JPL8</accession>
<evidence type="ECO:0000259" key="2">
    <source>
        <dbReference type="Pfam" id="PF09339"/>
    </source>
</evidence>
<dbReference type="Pfam" id="PF00480">
    <property type="entry name" value="ROK"/>
    <property type="match status" value="1"/>
</dbReference>
<dbReference type="InterPro" id="IPR005471">
    <property type="entry name" value="Tscrpt_reg_IclR_N"/>
</dbReference>
<dbReference type="Gene3D" id="3.30.420.40">
    <property type="match status" value="2"/>
</dbReference>
<dbReference type="Pfam" id="PF09339">
    <property type="entry name" value="HTH_IclR"/>
    <property type="match status" value="1"/>
</dbReference>
<keyword evidence="4" id="KW-1185">Reference proteome</keyword>
<dbReference type="InterPro" id="IPR000600">
    <property type="entry name" value="ROK"/>
</dbReference>
<keyword evidence="3" id="KW-0808">Transferase</keyword>
<dbReference type="SUPFAM" id="SSF46785">
    <property type="entry name" value="Winged helix' DNA-binding domain"/>
    <property type="match status" value="1"/>
</dbReference>
<dbReference type="SUPFAM" id="SSF53067">
    <property type="entry name" value="Actin-like ATPase domain"/>
    <property type="match status" value="1"/>
</dbReference>
<keyword evidence="3" id="KW-0418">Kinase</keyword>
<dbReference type="PANTHER" id="PTHR18964:SF149">
    <property type="entry name" value="BIFUNCTIONAL UDP-N-ACETYLGLUCOSAMINE 2-EPIMERASE_N-ACETYLMANNOSAMINE KINASE"/>
    <property type="match status" value="1"/>
</dbReference>
<organism evidence="3 4">
    <name type="scientific">Actinoalloteichus caeruleus DSM 43889</name>
    <dbReference type="NCBI Taxonomy" id="1120930"/>
    <lineage>
        <taxon>Bacteria</taxon>
        <taxon>Bacillati</taxon>
        <taxon>Actinomycetota</taxon>
        <taxon>Actinomycetes</taxon>
        <taxon>Pseudonocardiales</taxon>
        <taxon>Pseudonocardiaceae</taxon>
        <taxon>Actinoalloteichus</taxon>
        <taxon>Actinoalloteichus cyanogriseus</taxon>
    </lineage>
</organism>
<dbReference type="PANTHER" id="PTHR18964">
    <property type="entry name" value="ROK (REPRESSOR, ORF, KINASE) FAMILY"/>
    <property type="match status" value="1"/>
</dbReference>
<dbReference type="GO" id="GO:0016301">
    <property type="term" value="F:kinase activity"/>
    <property type="evidence" value="ECO:0007669"/>
    <property type="project" value="UniProtKB-KW"/>
</dbReference>
<name>A0ABT1JPL8_ACTCY</name>
<dbReference type="InterPro" id="IPR036388">
    <property type="entry name" value="WH-like_DNA-bd_sf"/>
</dbReference>
<dbReference type="Proteomes" id="UP000791080">
    <property type="component" value="Unassembled WGS sequence"/>
</dbReference>
<dbReference type="InterPro" id="IPR036390">
    <property type="entry name" value="WH_DNA-bd_sf"/>
</dbReference>
<comment type="caution">
    <text evidence="3">The sequence shown here is derived from an EMBL/GenBank/DDBJ whole genome shotgun (WGS) entry which is preliminary data.</text>
</comment>